<dbReference type="AlphaFoldDB" id="A0A8J5MPS1"/>
<accession>A0A8J5MPS1</accession>
<dbReference type="Proteomes" id="UP000747542">
    <property type="component" value="Unassembled WGS sequence"/>
</dbReference>
<dbReference type="EMBL" id="JAHLQT010034244">
    <property type="protein sequence ID" value="KAG7159007.1"/>
    <property type="molecule type" value="Genomic_DNA"/>
</dbReference>
<comment type="caution">
    <text evidence="1">The sequence shown here is derived from an EMBL/GenBank/DDBJ whole genome shotgun (WGS) entry which is preliminary data.</text>
</comment>
<gene>
    <name evidence="1" type="ORF">Hamer_G006417</name>
</gene>
<proteinExistence type="predicted"/>
<sequence length="84" mass="9634">MAHHKGQEQLIIFVEERLKAYRDKQVKFSDILPTNKSLTFSSFYEVEQKKSTTSPQKVIKADRKLLQRLIAAFQSGNDVPVAIV</sequence>
<protein>
    <submittedName>
        <fullName evidence="1">Uncharacterized protein</fullName>
    </submittedName>
</protein>
<keyword evidence="2" id="KW-1185">Reference proteome</keyword>
<evidence type="ECO:0000313" key="2">
    <source>
        <dbReference type="Proteomes" id="UP000747542"/>
    </source>
</evidence>
<organism evidence="1 2">
    <name type="scientific">Homarus americanus</name>
    <name type="common">American lobster</name>
    <dbReference type="NCBI Taxonomy" id="6706"/>
    <lineage>
        <taxon>Eukaryota</taxon>
        <taxon>Metazoa</taxon>
        <taxon>Ecdysozoa</taxon>
        <taxon>Arthropoda</taxon>
        <taxon>Crustacea</taxon>
        <taxon>Multicrustacea</taxon>
        <taxon>Malacostraca</taxon>
        <taxon>Eumalacostraca</taxon>
        <taxon>Eucarida</taxon>
        <taxon>Decapoda</taxon>
        <taxon>Pleocyemata</taxon>
        <taxon>Astacidea</taxon>
        <taxon>Nephropoidea</taxon>
        <taxon>Nephropidae</taxon>
        <taxon>Homarus</taxon>
    </lineage>
</organism>
<evidence type="ECO:0000313" key="1">
    <source>
        <dbReference type="EMBL" id="KAG7159007.1"/>
    </source>
</evidence>
<reference evidence="1" key="1">
    <citation type="journal article" date="2021" name="Sci. Adv.">
        <title>The American lobster genome reveals insights on longevity, neural, and immune adaptations.</title>
        <authorList>
            <person name="Polinski J.M."/>
            <person name="Zimin A.V."/>
            <person name="Clark K.F."/>
            <person name="Kohn A.B."/>
            <person name="Sadowski N."/>
            <person name="Timp W."/>
            <person name="Ptitsyn A."/>
            <person name="Khanna P."/>
            <person name="Romanova D.Y."/>
            <person name="Williams P."/>
            <person name="Greenwood S.J."/>
            <person name="Moroz L.L."/>
            <person name="Walt D.R."/>
            <person name="Bodnar A.G."/>
        </authorList>
    </citation>
    <scope>NUCLEOTIDE SEQUENCE</scope>
    <source>
        <strain evidence="1">GMGI-L3</strain>
    </source>
</reference>
<name>A0A8J5MPS1_HOMAM</name>